<dbReference type="PaxDb" id="35128-Thaps8322"/>
<keyword evidence="2" id="KW-1185">Reference proteome</keyword>
<dbReference type="Gene3D" id="1.50.10.10">
    <property type="match status" value="1"/>
</dbReference>
<reference evidence="1 2" key="1">
    <citation type="journal article" date="2004" name="Science">
        <title>The genome of the diatom Thalassiosira pseudonana: ecology, evolution, and metabolism.</title>
        <authorList>
            <person name="Armbrust E.V."/>
            <person name="Berges J.A."/>
            <person name="Bowler C."/>
            <person name="Green B.R."/>
            <person name="Martinez D."/>
            <person name="Putnam N.H."/>
            <person name="Zhou S."/>
            <person name="Allen A.E."/>
            <person name="Apt K.E."/>
            <person name="Bechner M."/>
            <person name="Brzezinski M.A."/>
            <person name="Chaal B.K."/>
            <person name="Chiovitti A."/>
            <person name="Davis A.K."/>
            <person name="Demarest M.S."/>
            <person name="Detter J.C."/>
            <person name="Glavina T."/>
            <person name="Goodstein D."/>
            <person name="Hadi M.Z."/>
            <person name="Hellsten U."/>
            <person name="Hildebrand M."/>
            <person name="Jenkins B.D."/>
            <person name="Jurka J."/>
            <person name="Kapitonov V.V."/>
            <person name="Kroger N."/>
            <person name="Lau W.W."/>
            <person name="Lane T.W."/>
            <person name="Larimer F.W."/>
            <person name="Lippmeier J.C."/>
            <person name="Lucas S."/>
            <person name="Medina M."/>
            <person name="Montsant A."/>
            <person name="Obornik M."/>
            <person name="Parker M.S."/>
            <person name="Palenik B."/>
            <person name="Pazour G.J."/>
            <person name="Richardson P.M."/>
            <person name="Rynearson T.A."/>
            <person name="Saito M.A."/>
            <person name="Schwartz D.C."/>
            <person name="Thamatrakoln K."/>
            <person name="Valentin K."/>
            <person name="Vardi A."/>
            <person name="Wilkerson F.P."/>
            <person name="Rokhsar D.S."/>
        </authorList>
    </citation>
    <scope>NUCLEOTIDE SEQUENCE [LARGE SCALE GENOMIC DNA]</scope>
    <source>
        <strain evidence="1 2">CCMP1335</strain>
    </source>
</reference>
<dbReference type="RefSeq" id="XP_002292796.1">
    <property type="nucleotide sequence ID" value="XM_002292760.1"/>
</dbReference>
<dbReference type="OMA" id="WFAWCNS"/>
<dbReference type="InterPro" id="IPR008928">
    <property type="entry name" value="6-hairpin_glycosidase_sf"/>
</dbReference>
<dbReference type="Proteomes" id="UP000001449">
    <property type="component" value="Chromosome 10"/>
</dbReference>
<dbReference type="STRING" id="35128.B8C958"/>
<dbReference type="InterPro" id="IPR012341">
    <property type="entry name" value="6hp_glycosidase-like_sf"/>
</dbReference>
<proteinExistence type="predicted"/>
<dbReference type="PANTHER" id="PTHR31047:SF0">
    <property type="entry name" value="MEIOTICALLY UP-REGULATED GENE 157 PROTEIN"/>
    <property type="match status" value="1"/>
</dbReference>
<dbReference type="GeneID" id="7447035"/>
<dbReference type="PANTHER" id="PTHR31047">
    <property type="entry name" value="MEIOTICALLY UP-REGULATED GENE 157 PROTEIN"/>
    <property type="match status" value="1"/>
</dbReference>
<dbReference type="GO" id="GO:0005975">
    <property type="term" value="P:carbohydrate metabolic process"/>
    <property type="evidence" value="ECO:0007669"/>
    <property type="project" value="InterPro"/>
</dbReference>
<name>B8C958_THAPS</name>
<dbReference type="eggNOG" id="ENOG502QR7D">
    <property type="taxonomic scope" value="Eukaryota"/>
</dbReference>
<protein>
    <submittedName>
        <fullName evidence="1">Uncharacterized protein</fullName>
    </submittedName>
</protein>
<dbReference type="InterPro" id="IPR008313">
    <property type="entry name" value="GH125"/>
</dbReference>
<dbReference type="EMBL" id="CM000646">
    <property type="protein sequence ID" value="EED89992.1"/>
    <property type="molecule type" value="Genomic_DNA"/>
</dbReference>
<dbReference type="Pfam" id="PF06824">
    <property type="entry name" value="Glyco_hydro_125"/>
    <property type="match status" value="1"/>
</dbReference>
<dbReference type="PIRSF" id="PIRSF028846">
    <property type="entry name" value="UCP028846"/>
    <property type="match status" value="1"/>
</dbReference>
<evidence type="ECO:0000313" key="2">
    <source>
        <dbReference type="Proteomes" id="UP000001449"/>
    </source>
</evidence>
<accession>B8C958</accession>
<dbReference type="HOGENOM" id="CLU_023537_0_0_1"/>
<dbReference type="SUPFAM" id="SSF48208">
    <property type="entry name" value="Six-hairpin glycosidases"/>
    <property type="match status" value="1"/>
</dbReference>
<dbReference type="AlphaFoldDB" id="B8C958"/>
<sequence>MWLRDSAAQIHPLLLLDVYQGKSLVQLDAKLERVVSGLILKAARFIRFDPYANAFKLHNNTNFTKFEREILGRRGYIATRNYELDSGCYFMRMLYFFYQNFPTHPVLARQEVTDAVNMMVDLWIAEQKHELEAFPSGELFDCFECGRSYWYNPQQLQDGKGTKTNASAGLTWSGFRPSDDPCVYGYIIPSNMFAVVVLEYMMEMTTTIWKDQSLLRKAKKLKDEIQGGIDRYGTVQHDTYGKMYAYEVDGLGNYLLEDDANIPSLLSIPYLGYKYDEEVYANTKRFIFSPDNPQYHKGHNKYNGEIEGIGSSHAHKLWEVIPDDIWPMSLIMKGLITNDPSEKTHLVYQLLQASAGTGWMHESFNANDPTNFTRSWFCWPDSLFAELVMSLTDDCPRSDRAKYIIKEWNDTNVIGGSVFSAIG</sequence>
<organism evidence="1 2">
    <name type="scientific">Thalassiosira pseudonana</name>
    <name type="common">Marine diatom</name>
    <name type="synonym">Cyclotella nana</name>
    <dbReference type="NCBI Taxonomy" id="35128"/>
    <lineage>
        <taxon>Eukaryota</taxon>
        <taxon>Sar</taxon>
        <taxon>Stramenopiles</taxon>
        <taxon>Ochrophyta</taxon>
        <taxon>Bacillariophyta</taxon>
        <taxon>Coscinodiscophyceae</taxon>
        <taxon>Thalassiosirophycidae</taxon>
        <taxon>Thalassiosirales</taxon>
        <taxon>Thalassiosiraceae</taxon>
        <taxon>Thalassiosira</taxon>
    </lineage>
</organism>
<reference evidence="1 2" key="2">
    <citation type="journal article" date="2008" name="Nature">
        <title>The Phaeodactylum genome reveals the evolutionary history of diatom genomes.</title>
        <authorList>
            <person name="Bowler C."/>
            <person name="Allen A.E."/>
            <person name="Badger J.H."/>
            <person name="Grimwood J."/>
            <person name="Jabbari K."/>
            <person name="Kuo A."/>
            <person name="Maheswari U."/>
            <person name="Martens C."/>
            <person name="Maumus F."/>
            <person name="Otillar R.P."/>
            <person name="Rayko E."/>
            <person name="Salamov A."/>
            <person name="Vandepoele K."/>
            <person name="Beszteri B."/>
            <person name="Gruber A."/>
            <person name="Heijde M."/>
            <person name="Katinka M."/>
            <person name="Mock T."/>
            <person name="Valentin K."/>
            <person name="Verret F."/>
            <person name="Berges J.A."/>
            <person name="Brownlee C."/>
            <person name="Cadoret J.P."/>
            <person name="Chiovitti A."/>
            <person name="Choi C.J."/>
            <person name="Coesel S."/>
            <person name="De Martino A."/>
            <person name="Detter J.C."/>
            <person name="Durkin C."/>
            <person name="Falciatore A."/>
            <person name="Fournet J."/>
            <person name="Haruta M."/>
            <person name="Huysman M.J."/>
            <person name="Jenkins B.D."/>
            <person name="Jiroutova K."/>
            <person name="Jorgensen R.E."/>
            <person name="Joubert Y."/>
            <person name="Kaplan A."/>
            <person name="Kroger N."/>
            <person name="Kroth P.G."/>
            <person name="La Roche J."/>
            <person name="Lindquist E."/>
            <person name="Lommer M."/>
            <person name="Martin-Jezequel V."/>
            <person name="Lopez P.J."/>
            <person name="Lucas S."/>
            <person name="Mangogna M."/>
            <person name="McGinnis K."/>
            <person name="Medlin L.K."/>
            <person name="Montsant A."/>
            <person name="Oudot-Le Secq M.P."/>
            <person name="Napoli C."/>
            <person name="Obornik M."/>
            <person name="Parker M.S."/>
            <person name="Petit J.L."/>
            <person name="Porcel B.M."/>
            <person name="Poulsen N."/>
            <person name="Robison M."/>
            <person name="Rychlewski L."/>
            <person name="Rynearson T.A."/>
            <person name="Schmutz J."/>
            <person name="Shapiro H."/>
            <person name="Siaut M."/>
            <person name="Stanley M."/>
            <person name="Sussman M.R."/>
            <person name="Taylor A.R."/>
            <person name="Vardi A."/>
            <person name="von Dassow P."/>
            <person name="Vyverman W."/>
            <person name="Willis A."/>
            <person name="Wyrwicz L.S."/>
            <person name="Rokhsar D.S."/>
            <person name="Weissenbach J."/>
            <person name="Armbrust E.V."/>
            <person name="Green B.R."/>
            <person name="Van de Peer Y."/>
            <person name="Grigoriev I.V."/>
        </authorList>
    </citation>
    <scope>NUCLEOTIDE SEQUENCE [LARGE SCALE GENOMIC DNA]</scope>
    <source>
        <strain evidence="1 2">CCMP1335</strain>
    </source>
</reference>
<dbReference type="InParanoid" id="B8C958"/>
<evidence type="ECO:0000313" key="1">
    <source>
        <dbReference type="EMBL" id="EED89992.1"/>
    </source>
</evidence>
<dbReference type="SMART" id="SM01149">
    <property type="entry name" value="DUF1237"/>
    <property type="match status" value="1"/>
</dbReference>
<dbReference type="KEGG" id="tps:THAPSDRAFT_8322"/>
<gene>
    <name evidence="1" type="ORF">THAPSDRAFT_8322</name>
</gene>